<evidence type="ECO:0000313" key="2">
    <source>
        <dbReference type="Proteomes" id="UP000829398"/>
    </source>
</evidence>
<gene>
    <name evidence="1" type="ORF">KPL71_007176</name>
</gene>
<dbReference type="Proteomes" id="UP000829398">
    <property type="component" value="Chromosome 3"/>
</dbReference>
<name>A0ACB8LXC7_CITSI</name>
<comment type="caution">
    <text evidence="1">The sequence shown here is derived from an EMBL/GenBank/DDBJ whole genome shotgun (WGS) entry which is preliminary data.</text>
</comment>
<protein>
    <submittedName>
        <fullName evidence="1">Retrovirus-related pol polyprotein from transposon RE2</fullName>
    </submittedName>
</protein>
<proteinExistence type="predicted"/>
<organism evidence="1 2">
    <name type="scientific">Citrus sinensis</name>
    <name type="common">Sweet orange</name>
    <name type="synonym">Citrus aurantium var. sinensis</name>
    <dbReference type="NCBI Taxonomy" id="2711"/>
    <lineage>
        <taxon>Eukaryota</taxon>
        <taxon>Viridiplantae</taxon>
        <taxon>Streptophyta</taxon>
        <taxon>Embryophyta</taxon>
        <taxon>Tracheophyta</taxon>
        <taxon>Spermatophyta</taxon>
        <taxon>Magnoliopsida</taxon>
        <taxon>eudicotyledons</taxon>
        <taxon>Gunneridae</taxon>
        <taxon>Pentapetalae</taxon>
        <taxon>rosids</taxon>
        <taxon>malvids</taxon>
        <taxon>Sapindales</taxon>
        <taxon>Rutaceae</taxon>
        <taxon>Aurantioideae</taxon>
        <taxon>Citrus</taxon>
    </lineage>
</organism>
<reference evidence="2" key="1">
    <citation type="journal article" date="2023" name="Hortic. Res.">
        <title>A chromosome-level phased genome enabling allele-level studies in sweet orange: a case study on citrus Huanglongbing tolerance.</title>
        <authorList>
            <person name="Wu B."/>
            <person name="Yu Q."/>
            <person name="Deng Z."/>
            <person name="Duan Y."/>
            <person name="Luo F."/>
            <person name="Gmitter F. Jr."/>
        </authorList>
    </citation>
    <scope>NUCLEOTIDE SEQUENCE [LARGE SCALE GENOMIC DNA]</scope>
    <source>
        <strain evidence="2">cv. Valencia</strain>
    </source>
</reference>
<accession>A0ACB8LXC7</accession>
<evidence type="ECO:0000313" key="1">
    <source>
        <dbReference type="EMBL" id="KAH9777904.1"/>
    </source>
</evidence>
<dbReference type="EMBL" id="CM039172">
    <property type="protein sequence ID" value="KAH9777904.1"/>
    <property type="molecule type" value="Genomic_DNA"/>
</dbReference>
<keyword evidence="2" id="KW-1185">Reference proteome</keyword>
<sequence length="1174" mass="129285">MSSSTTSHASSSSLPSNITNSVNVRLDRNNYPLWLAQIVPLLRNRNLQKYVDGTCICPAPFLKDENGEVTDIINPAYEEWIQNDQLVLSWINGSLSQSLLSTVARYTSARDVWSSLEQRFASQNQQRIVELRTELVTTKRSDLSISDFLDKIHSIADNLSLSGSPISDEDLVSIIMSNVGPLYENTVASVQARETPISYAGLEALLLSAERRLTSIKQYPYSSDSTVVMKATRGGPNNRGGRGFPRNNGGRGGVNNFSGGFNGGNGFTGWSSGSNHSGFGFQNRGLLPTPGRGNFSSSPNFNPGNGPINKPPMGPFPSGNRIQCQICQKMGHSAIDCYNRMNHAYEGRIPPQRLSAMISTSTSFGSPNWLTDTSANAHITPDNANLMHPRDYNGQDTIGGVVGGSGLPIKSIGHSYLSANSSTFLLNDVHHCPQASHNILSVHKFSNDNNCSFTFFPDYFVVQDLATKKTLFRGPSSNGLYLFPGRIFQPSHPFAYVGVRSDARIWHSRLGHPSSANKESRWRQAMGDEFNALQRAGTWQPGLDFGETFSPVVNHNTIRLILAISVTNSWPIRQLDVQNAFLHGYLQEDVYMRQPIGFVDPQYPTFVSTQTAMGLYLCQTKYILDLLHSTEFLHSKPMTTPAVSGRRLSLFDGDLLSNPTEYRSVVGALQYLTITRPDISFAVNQVCQYMHRPTTTHWCVVKRILRYLKGTTTHGLLYSSGSMELQAFSDADYAGDPDDRVSTGGSCIFIGLNLISWSSKKQKGVSRSSIEAEYRQLAYTAATLSWFRSLFKDLHIPLSCPRMWCDNISAISLASNPVFHARTRHVEVDYHYVREKVVRGELDVRYISTVDQLADCLTKGLSTSHFRYLISKLPVRSCPGLCSINFTTTRISPRKASSPEVPAHTDRSEYAGCFPGANPPTLKSNMKIRGTLATDLMAFGLPLNPSFPQSTSVILPPLERGFPISVVVGGCVAFEIGLADDVLVDEQDIPAPVSLLSGSYRTHLLADFCHQTSAHHKLSGSWSRGTGKGLEEELTKVNEDLQRQKAMYEAQLESLRDSHRVQVENLEKEADNQYDQGLRHSYRCIMAVLGKQHPDLKMDDLAAGVAQHMDEEAAKEDSEEVAPIVIEEENSPPRVIPADAGEASTPPDATGDTPPAPEVDQLIEAARLADPPSS</sequence>